<sequence length="300" mass="33183">MVIQCPKCNKKYTVNENQIPIGGAAVRCPNCGNIFTIYREVSNIQLVPYEEKPSVTETVEAASSFAPRTEESVSESIGINKSGEFPETERSAPESIGSEEESEQANKIANDFEKILNTSSYETKESVATEEETTAPPNPEPAVANDKISALWEKFKSLSGETTPPPEPEAVEETHNEEPVEKAPSSFEISSETSPSPEIEVANPVETAGESISKKVEAEREKARKLARALAKDIKLYHGDKVKQGLEEGNLVELIGSEIKKSWRFYQQKVSPEILHDTTFFEDALNEIVANGQKLFKFKQ</sequence>
<evidence type="ECO:0000259" key="2">
    <source>
        <dbReference type="Pfam" id="PF13717"/>
    </source>
</evidence>
<evidence type="ECO:0000313" key="3">
    <source>
        <dbReference type="EMBL" id="RKX66352.1"/>
    </source>
</evidence>
<dbReference type="InterPro" id="IPR011723">
    <property type="entry name" value="Znf/thioredoxin_put"/>
</dbReference>
<reference evidence="3 4" key="1">
    <citation type="submission" date="2018-06" db="EMBL/GenBank/DDBJ databases">
        <title>Extensive metabolic versatility and redundancy in microbially diverse, dynamic hydrothermal sediments.</title>
        <authorList>
            <person name="Dombrowski N."/>
            <person name="Teske A."/>
            <person name="Baker B.J."/>
        </authorList>
    </citation>
    <scope>NUCLEOTIDE SEQUENCE [LARGE SCALE GENOMIC DNA]</scope>
    <source>
        <strain evidence="3">B35_G9</strain>
    </source>
</reference>
<proteinExistence type="predicted"/>
<dbReference type="NCBIfam" id="TIGR02098">
    <property type="entry name" value="MJ0042_CXXC"/>
    <property type="match status" value="1"/>
</dbReference>
<evidence type="ECO:0000313" key="4">
    <source>
        <dbReference type="Proteomes" id="UP000282321"/>
    </source>
</evidence>
<feature type="compositionally biased region" description="Low complexity" evidence="1">
    <location>
        <begin position="184"/>
        <end position="200"/>
    </location>
</feature>
<feature type="compositionally biased region" description="Basic and acidic residues" evidence="1">
    <location>
        <begin position="172"/>
        <end position="181"/>
    </location>
</feature>
<evidence type="ECO:0000256" key="1">
    <source>
        <dbReference type="SAM" id="MobiDB-lite"/>
    </source>
</evidence>
<dbReference type="AlphaFoldDB" id="A0A660S8H5"/>
<dbReference type="EMBL" id="QNBC01000046">
    <property type="protein sequence ID" value="RKX66352.1"/>
    <property type="molecule type" value="Genomic_DNA"/>
</dbReference>
<protein>
    <recommendedName>
        <fullName evidence="2">Zinc finger/thioredoxin putative domain-containing protein</fullName>
    </recommendedName>
</protein>
<name>A0A660S8H5_UNCT6</name>
<feature type="region of interest" description="Disordered" evidence="1">
    <location>
        <begin position="66"/>
        <end position="105"/>
    </location>
</feature>
<comment type="caution">
    <text evidence="3">The sequence shown here is derived from an EMBL/GenBank/DDBJ whole genome shotgun (WGS) entry which is preliminary data.</text>
</comment>
<dbReference type="Pfam" id="PF13717">
    <property type="entry name" value="Zn_ribbon_4"/>
    <property type="match status" value="1"/>
</dbReference>
<organism evidence="3 4">
    <name type="scientific">candidate division TA06 bacterium</name>
    <dbReference type="NCBI Taxonomy" id="2250710"/>
    <lineage>
        <taxon>Bacteria</taxon>
        <taxon>Bacteria division TA06</taxon>
    </lineage>
</organism>
<accession>A0A660S8H5</accession>
<feature type="region of interest" description="Disordered" evidence="1">
    <location>
        <begin position="158"/>
        <end position="219"/>
    </location>
</feature>
<gene>
    <name evidence="3" type="ORF">DRP44_04295</name>
</gene>
<feature type="region of interest" description="Disordered" evidence="1">
    <location>
        <begin position="122"/>
        <end position="144"/>
    </location>
</feature>
<dbReference type="Proteomes" id="UP000282321">
    <property type="component" value="Unassembled WGS sequence"/>
</dbReference>
<feature type="domain" description="Zinc finger/thioredoxin putative" evidence="2">
    <location>
        <begin position="1"/>
        <end position="36"/>
    </location>
</feature>